<evidence type="ECO:0000256" key="1">
    <source>
        <dbReference type="SAM" id="SignalP"/>
    </source>
</evidence>
<keyword evidence="3" id="KW-1185">Reference proteome</keyword>
<feature type="chain" id="PRO_5045725111" description="AZL_007920/MXAN_0976 family protein" evidence="1">
    <location>
        <begin position="22"/>
        <end position="245"/>
    </location>
</feature>
<keyword evidence="1" id="KW-0732">Signal</keyword>
<reference evidence="2 3" key="1">
    <citation type="submission" date="2023-09" db="EMBL/GenBank/DDBJ databases">
        <authorList>
            <person name="Rey-Velasco X."/>
        </authorList>
    </citation>
    <scope>NUCLEOTIDE SEQUENCE [LARGE SCALE GENOMIC DNA]</scope>
    <source>
        <strain evidence="2 3">F394</strain>
    </source>
</reference>
<gene>
    <name evidence="2" type="ORF">RM540_15720</name>
</gene>
<protein>
    <recommendedName>
        <fullName evidence="4">AZL_007920/MXAN_0976 family protein</fullName>
    </recommendedName>
</protein>
<accession>A0ABU3BV88</accession>
<sequence length="245" mass="26503">MNRLPLFASFKLLLVSAVVLALPSCSLTDREAPEPLSSFRLYPETPLRFDCGSSSPLCSWSASGALTDLSLQRKGGDQPGSGYDYLRLVFTADDTTHAFELHDLTPSDVRLVVGRLYDVALGVGPTSTGGYTSLLVTDDDGLAFYGSSVPALPDGGTLPLLDGWAFGVEPAEYGWRDAGCGLRDTPLRLTVEHEGRRVKLVQGESVRFSPHTVEARVVKEFDLSGYDCTDPNFIGLSVIIRRDAQ</sequence>
<evidence type="ECO:0000313" key="3">
    <source>
        <dbReference type="Proteomes" id="UP001267426"/>
    </source>
</evidence>
<evidence type="ECO:0000313" key="2">
    <source>
        <dbReference type="EMBL" id="MDT0633203.1"/>
    </source>
</evidence>
<organism evidence="2 3">
    <name type="scientific">Rubrivirga litoralis</name>
    <dbReference type="NCBI Taxonomy" id="3075598"/>
    <lineage>
        <taxon>Bacteria</taxon>
        <taxon>Pseudomonadati</taxon>
        <taxon>Rhodothermota</taxon>
        <taxon>Rhodothermia</taxon>
        <taxon>Rhodothermales</taxon>
        <taxon>Rubricoccaceae</taxon>
        <taxon>Rubrivirga</taxon>
    </lineage>
</organism>
<feature type="signal peptide" evidence="1">
    <location>
        <begin position="1"/>
        <end position="21"/>
    </location>
</feature>
<dbReference type="RefSeq" id="WP_311665870.1">
    <property type="nucleotide sequence ID" value="NZ_JAVRHT010000060.1"/>
</dbReference>
<proteinExistence type="predicted"/>
<name>A0ABU3BV88_9BACT</name>
<dbReference type="Proteomes" id="UP001267426">
    <property type="component" value="Unassembled WGS sequence"/>
</dbReference>
<evidence type="ECO:0008006" key="4">
    <source>
        <dbReference type="Google" id="ProtNLM"/>
    </source>
</evidence>
<comment type="caution">
    <text evidence="2">The sequence shown here is derived from an EMBL/GenBank/DDBJ whole genome shotgun (WGS) entry which is preliminary data.</text>
</comment>
<dbReference type="EMBL" id="JAVRHT010000060">
    <property type="protein sequence ID" value="MDT0633203.1"/>
    <property type="molecule type" value="Genomic_DNA"/>
</dbReference>